<protein>
    <recommendedName>
        <fullName evidence="1">HD domain-containing protein</fullName>
    </recommendedName>
</protein>
<dbReference type="GO" id="GO:0006203">
    <property type="term" value="P:dGTP catabolic process"/>
    <property type="evidence" value="ECO:0007669"/>
    <property type="project" value="TreeGrafter"/>
</dbReference>
<dbReference type="EMBL" id="MFKI01000020">
    <property type="protein sequence ID" value="OGG39018.1"/>
    <property type="molecule type" value="Genomic_DNA"/>
</dbReference>
<sequence length="320" mass="37341">MIIEDRVYGRMEVNEPVLLELLGAPSMLRLKRISQFGVPDKYYHFKNFYRYEHSIGVMLLLKKLGADLKEQVAGLLHDVSVLAFSHVGDWIFGRAREGNEDYHEIFHGKFIENTEISKILDKHGFIPGEISDLERFSLLDSKVPDLCADRVDYALREFKYRLNPAIVETCISSLINFDGEMVFNNQESAYEFAKNFLELQFGNWASLETSMRYHLFSTALKIAIDKGYVTKPDFYKDEDFILNKIEERHDKEIRDLFDNLEKGNFGIYANRPGKKVIRKFRHVDPKIKQGDNLVRLSAINPEFKKLLEEQREVNQKGFII</sequence>
<dbReference type="CDD" id="cd00077">
    <property type="entry name" value="HDc"/>
    <property type="match status" value="1"/>
</dbReference>
<dbReference type="PANTHER" id="PTHR11373:SF4">
    <property type="entry name" value="DEOXYNUCLEOSIDE TRIPHOSPHATE TRIPHOSPHOHYDROLASE SAMHD1"/>
    <property type="match status" value="1"/>
</dbReference>
<comment type="caution">
    <text evidence="2">The sequence shown here is derived from an EMBL/GenBank/DDBJ whole genome shotgun (WGS) entry which is preliminary data.</text>
</comment>
<dbReference type="Pfam" id="PF01966">
    <property type="entry name" value="HD"/>
    <property type="match status" value="1"/>
</dbReference>
<organism evidence="2 3">
    <name type="scientific">Candidatus Jorgensenbacteria bacterium GWC1_48_12</name>
    <dbReference type="NCBI Taxonomy" id="1798469"/>
    <lineage>
        <taxon>Bacteria</taxon>
        <taxon>Candidatus Joergenseniibacteriota</taxon>
    </lineage>
</organism>
<dbReference type="InterPro" id="IPR003607">
    <property type="entry name" value="HD/PDEase_dom"/>
</dbReference>
<dbReference type="AlphaFoldDB" id="A0A1F6BQ72"/>
<dbReference type="InterPro" id="IPR006674">
    <property type="entry name" value="HD_domain"/>
</dbReference>
<name>A0A1F6BQ72_9BACT</name>
<dbReference type="SMART" id="SM00471">
    <property type="entry name" value="HDc"/>
    <property type="match status" value="1"/>
</dbReference>
<dbReference type="PROSITE" id="PS51831">
    <property type="entry name" value="HD"/>
    <property type="match status" value="1"/>
</dbReference>
<dbReference type="SUPFAM" id="SSF109604">
    <property type="entry name" value="HD-domain/PDEase-like"/>
    <property type="match status" value="1"/>
</dbReference>
<feature type="domain" description="HD" evidence="1">
    <location>
        <begin position="50"/>
        <end position="154"/>
    </location>
</feature>
<dbReference type="InterPro" id="IPR050135">
    <property type="entry name" value="dGTPase-like"/>
</dbReference>
<dbReference type="GO" id="GO:0008832">
    <property type="term" value="F:dGTPase activity"/>
    <property type="evidence" value="ECO:0007669"/>
    <property type="project" value="TreeGrafter"/>
</dbReference>
<dbReference type="Proteomes" id="UP000179324">
    <property type="component" value="Unassembled WGS sequence"/>
</dbReference>
<accession>A0A1F6BQ72</accession>
<evidence type="ECO:0000313" key="3">
    <source>
        <dbReference type="Proteomes" id="UP000179324"/>
    </source>
</evidence>
<evidence type="ECO:0000313" key="2">
    <source>
        <dbReference type="EMBL" id="OGG39018.1"/>
    </source>
</evidence>
<dbReference type="Gene3D" id="1.10.3210.10">
    <property type="entry name" value="Hypothetical protein af1432"/>
    <property type="match status" value="1"/>
</dbReference>
<gene>
    <name evidence="2" type="ORF">A2127_01585</name>
</gene>
<proteinExistence type="predicted"/>
<evidence type="ECO:0000259" key="1">
    <source>
        <dbReference type="PROSITE" id="PS51831"/>
    </source>
</evidence>
<dbReference type="PANTHER" id="PTHR11373">
    <property type="entry name" value="DEOXYNUCLEOSIDE TRIPHOSPHATE TRIPHOSPHOHYDROLASE"/>
    <property type="match status" value="1"/>
</dbReference>
<reference evidence="2 3" key="1">
    <citation type="journal article" date="2016" name="Nat. Commun.">
        <title>Thousands of microbial genomes shed light on interconnected biogeochemical processes in an aquifer system.</title>
        <authorList>
            <person name="Anantharaman K."/>
            <person name="Brown C.T."/>
            <person name="Hug L.A."/>
            <person name="Sharon I."/>
            <person name="Castelle C.J."/>
            <person name="Probst A.J."/>
            <person name="Thomas B.C."/>
            <person name="Singh A."/>
            <person name="Wilkins M.J."/>
            <person name="Karaoz U."/>
            <person name="Brodie E.L."/>
            <person name="Williams K.H."/>
            <person name="Hubbard S.S."/>
            <person name="Banfield J.F."/>
        </authorList>
    </citation>
    <scope>NUCLEOTIDE SEQUENCE [LARGE SCALE GENOMIC DNA]</scope>
</reference>